<protein>
    <submittedName>
        <fullName evidence="2">Tetratricopeptide repeat protein</fullName>
    </submittedName>
</protein>
<proteinExistence type="predicted"/>
<dbReference type="InterPro" id="IPR019734">
    <property type="entry name" value="TPR_rpt"/>
</dbReference>
<evidence type="ECO:0000256" key="1">
    <source>
        <dbReference type="PROSITE-ProRule" id="PRU00339"/>
    </source>
</evidence>
<dbReference type="EMBL" id="DVKT01000039">
    <property type="protein sequence ID" value="HIT39429.1"/>
    <property type="molecule type" value="Genomic_DNA"/>
</dbReference>
<reference evidence="2" key="1">
    <citation type="submission" date="2020-10" db="EMBL/GenBank/DDBJ databases">
        <authorList>
            <person name="Gilroy R."/>
        </authorList>
    </citation>
    <scope>NUCLEOTIDE SEQUENCE</scope>
    <source>
        <strain evidence="2">21143</strain>
    </source>
</reference>
<dbReference type="Pfam" id="PF13174">
    <property type="entry name" value="TPR_6"/>
    <property type="match status" value="1"/>
</dbReference>
<feature type="repeat" description="TPR" evidence="1">
    <location>
        <begin position="537"/>
        <end position="570"/>
    </location>
</feature>
<reference evidence="2" key="2">
    <citation type="journal article" date="2021" name="PeerJ">
        <title>Extensive microbial diversity within the chicken gut microbiome revealed by metagenomics and culture.</title>
        <authorList>
            <person name="Gilroy R."/>
            <person name="Ravi A."/>
            <person name="Getino M."/>
            <person name="Pursley I."/>
            <person name="Horton D.L."/>
            <person name="Alikhan N.F."/>
            <person name="Baker D."/>
            <person name="Gharbi K."/>
            <person name="Hall N."/>
            <person name="Watson M."/>
            <person name="Adriaenssens E.M."/>
            <person name="Foster-Nyarko E."/>
            <person name="Jarju S."/>
            <person name="Secka A."/>
            <person name="Antonio M."/>
            <person name="Oren A."/>
            <person name="Chaudhuri R.R."/>
            <person name="La Ragione R."/>
            <person name="Hildebrand F."/>
            <person name="Pallen M.J."/>
        </authorList>
    </citation>
    <scope>NUCLEOTIDE SEQUENCE</scope>
    <source>
        <strain evidence="2">21143</strain>
    </source>
</reference>
<dbReference type="PANTHER" id="PTHR12558">
    <property type="entry name" value="CELL DIVISION CYCLE 16,23,27"/>
    <property type="match status" value="1"/>
</dbReference>
<evidence type="ECO:0000313" key="3">
    <source>
        <dbReference type="Proteomes" id="UP000886722"/>
    </source>
</evidence>
<feature type="repeat" description="TPR" evidence="1">
    <location>
        <begin position="672"/>
        <end position="705"/>
    </location>
</feature>
<feature type="repeat" description="TPR" evidence="1">
    <location>
        <begin position="605"/>
        <end position="638"/>
    </location>
</feature>
<dbReference type="PROSITE" id="PS50005">
    <property type="entry name" value="TPR"/>
    <property type="match status" value="4"/>
</dbReference>
<dbReference type="AlphaFoldDB" id="A0A9D1KDA1"/>
<comment type="caution">
    <text evidence="2">The sequence shown here is derived from an EMBL/GenBank/DDBJ whole genome shotgun (WGS) entry which is preliminary data.</text>
</comment>
<dbReference type="Pfam" id="PF13181">
    <property type="entry name" value="TPR_8"/>
    <property type="match status" value="4"/>
</dbReference>
<name>A0A9D1KDA1_9BACT</name>
<dbReference type="InterPro" id="IPR011990">
    <property type="entry name" value="TPR-like_helical_dom_sf"/>
</dbReference>
<dbReference type="PANTHER" id="PTHR12558:SF13">
    <property type="entry name" value="CELL DIVISION CYCLE PROTEIN 27 HOMOLOG"/>
    <property type="match status" value="1"/>
</dbReference>
<evidence type="ECO:0000313" key="2">
    <source>
        <dbReference type="EMBL" id="HIT39429.1"/>
    </source>
</evidence>
<dbReference type="Proteomes" id="UP000886722">
    <property type="component" value="Unassembled WGS sequence"/>
</dbReference>
<organism evidence="2 3">
    <name type="scientific">Candidatus Caccoplasma intestinavium</name>
    <dbReference type="NCBI Taxonomy" id="2840716"/>
    <lineage>
        <taxon>Bacteria</taxon>
        <taxon>Pseudomonadati</taxon>
        <taxon>Bacteroidota</taxon>
        <taxon>Bacteroidia</taxon>
        <taxon>Bacteroidales</taxon>
        <taxon>Bacteroidaceae</taxon>
        <taxon>Bacteroidaceae incertae sedis</taxon>
        <taxon>Candidatus Caccoplasma</taxon>
    </lineage>
</organism>
<keyword evidence="1" id="KW-0802">TPR repeat</keyword>
<gene>
    <name evidence="2" type="ORF">IAD06_05270</name>
</gene>
<dbReference type="SMART" id="SM00028">
    <property type="entry name" value="TPR"/>
    <property type="match status" value="6"/>
</dbReference>
<dbReference type="SUPFAM" id="SSF48452">
    <property type="entry name" value="TPR-like"/>
    <property type="match status" value="1"/>
</dbReference>
<dbReference type="Gene3D" id="1.25.40.10">
    <property type="entry name" value="Tetratricopeptide repeat domain"/>
    <property type="match status" value="1"/>
</dbReference>
<sequence>MTNTEIETSYRGILSLLEEKRLKEAFCKTAELAVLLPDEWQITDKLSELESSYRYMIQYMLDGLNDPNRQTFYNSLLLSAYTLADKTVECLLEKESTALYYQKKRYYKTRPEETIQTALDEVDKATGDLSLNSLLNDIDNNPDVQTTLRQKTEQAENELFVRIWSNYPASEWDYSALEEGLSPARFPNETVVLIIAALTLNILHRYDEKKLDMLLTVYSASEEEEIRQRALCSALILFFIYRKRVNLSPALTAHIEALKEEDRFSRDVRNIFLQLIKSRETERISRKFTEELLPEMMKLSPSLYNKINPTDIDPESGSPDPNPEWQELLEQSGIADKIKELNDLQMEGSDVFLSTFSGLKSFPFFQELGNWFRLFTSEHSAIQDIFPDGENGKNNFLQLIGYSRFLCNSDKYSFCLSLKQVPASQRQMMTMQFNAEGADMAQIEKERRETSADETKTGISNQYIQDLYRFFKLHNRRNEFHDLFAHPIDLMQVDSLQSILDSDETLRIIGELYFKKAYYDDALILFRRLSDRYTTDNGLYQKIGYCLQAAGQYDKALEAYLQAEIIQPDNTWTVRRIAACYRSLKNSQKALEYYLRAESLQPDNLSIELLIGHCYVEEKNYEEALKYYFKVDYLKPESGKAWRPIAWCSFLTGKHEQALRYYEKILSNVPSALDYMNAGHVELALKRTRRALELYRQSISLDNNDTQSFVNNFKQDIPELVRAGVAENDIPILLDQLLYQIS</sequence>
<feature type="repeat" description="TPR" evidence="1">
    <location>
        <begin position="571"/>
        <end position="604"/>
    </location>
</feature>
<accession>A0A9D1KDA1</accession>